<dbReference type="EMBL" id="JQCN01000070">
    <property type="protein sequence ID" value="KRN95570.1"/>
    <property type="molecule type" value="Genomic_DNA"/>
</dbReference>
<comment type="subcellular location">
    <subcellularLocation>
        <location evidence="1">Cell membrane</location>
        <topology evidence="1">Multi-pass membrane protein</topology>
    </subcellularLocation>
</comment>
<feature type="transmembrane region" description="Helical" evidence="6">
    <location>
        <begin position="99"/>
        <end position="116"/>
    </location>
</feature>
<dbReference type="InterPro" id="IPR019264">
    <property type="entry name" value="DUF2179"/>
</dbReference>
<accession>A0A0R2L1M8</accession>
<feature type="domain" description="DUF2179" evidence="7">
    <location>
        <begin position="242"/>
        <end position="295"/>
    </location>
</feature>
<comment type="caution">
    <text evidence="8">The sequence shown here is derived from an EMBL/GenBank/DDBJ whole genome shotgun (WGS) entry which is preliminary data.</text>
</comment>
<reference evidence="8 9" key="1">
    <citation type="journal article" date="2015" name="Genome Announc.">
        <title>Expanding the biotechnology potential of lactobacilli through comparative genomics of 213 strains and associated genera.</title>
        <authorList>
            <person name="Sun Z."/>
            <person name="Harris H.M."/>
            <person name="McCann A."/>
            <person name="Guo C."/>
            <person name="Argimon S."/>
            <person name="Zhang W."/>
            <person name="Yang X."/>
            <person name="Jeffery I.B."/>
            <person name="Cooney J.C."/>
            <person name="Kagawa T.F."/>
            <person name="Liu W."/>
            <person name="Song Y."/>
            <person name="Salvetti E."/>
            <person name="Wrobel A."/>
            <person name="Rasinkangas P."/>
            <person name="Parkhill J."/>
            <person name="Rea M.C."/>
            <person name="O'Sullivan O."/>
            <person name="Ritari J."/>
            <person name="Douillard F.P."/>
            <person name="Paul Ross R."/>
            <person name="Yang R."/>
            <person name="Briner A.E."/>
            <person name="Felis G.E."/>
            <person name="de Vos W.M."/>
            <person name="Barrangou R."/>
            <person name="Klaenhammer T.R."/>
            <person name="Caufield P.W."/>
            <person name="Cui Y."/>
            <person name="Zhang H."/>
            <person name="O'Toole P.W."/>
        </authorList>
    </citation>
    <scope>NUCLEOTIDE SEQUENCE [LARGE SCALE GENOMIC DNA]</scope>
    <source>
        <strain evidence="8 9">NBRC 103219</strain>
    </source>
</reference>
<evidence type="ECO:0000313" key="8">
    <source>
        <dbReference type="EMBL" id="KRN95570.1"/>
    </source>
</evidence>
<keyword evidence="5 6" id="KW-0472">Membrane</keyword>
<protein>
    <recommendedName>
        <fullName evidence="7">DUF2179 domain-containing protein</fullName>
    </recommendedName>
</protein>
<feature type="transmembrane region" description="Helical" evidence="6">
    <location>
        <begin position="166"/>
        <end position="189"/>
    </location>
</feature>
<proteinExistence type="predicted"/>
<dbReference type="GO" id="GO:0005886">
    <property type="term" value="C:plasma membrane"/>
    <property type="evidence" value="ECO:0007669"/>
    <property type="project" value="UniProtKB-SubCell"/>
</dbReference>
<evidence type="ECO:0000256" key="5">
    <source>
        <dbReference type="ARBA" id="ARBA00023136"/>
    </source>
</evidence>
<evidence type="ECO:0000259" key="7">
    <source>
        <dbReference type="Pfam" id="PF10035"/>
    </source>
</evidence>
<sequence length="302" mass="33457">MILGNEYDMLKHEAVSKEDTTMQKTTMIVIRKCLLIMLGSFIYSVAINSLLLPHQIGEGGVTGLTAIGYYALHIQPALTNIVLNSIILLIGFKLLDKKTIFYSLWCVVWISIFLKLPPIFQYHTKQTLIPAIIAGVFMGIALGLIYRADGTIAGSTIIASILNKYLGVQTGSAMLFCDLLVAIPSGFIIGTERMFLTMIELYISAVVLNIFNDMFGAKYSIKIITPKVEQMSASLSNQLKQGITMVHTHGYYSGEERAMIYIICSKKQSAKLFPLIEQIDPNAMIVLEQVHSVAGHQLNMLK</sequence>
<evidence type="ECO:0000256" key="2">
    <source>
        <dbReference type="ARBA" id="ARBA00022475"/>
    </source>
</evidence>
<dbReference type="InterPro" id="IPR015867">
    <property type="entry name" value="N-reg_PII/ATP_PRibTrfase_C"/>
</dbReference>
<evidence type="ECO:0000256" key="4">
    <source>
        <dbReference type="ARBA" id="ARBA00022989"/>
    </source>
</evidence>
<dbReference type="AlphaFoldDB" id="A0A0R2L1M8"/>
<evidence type="ECO:0000256" key="3">
    <source>
        <dbReference type="ARBA" id="ARBA00022692"/>
    </source>
</evidence>
<name>A0A0R2L1M8_9LACO</name>
<keyword evidence="9" id="KW-1185">Reference proteome</keyword>
<feature type="transmembrane region" description="Helical" evidence="6">
    <location>
        <begin position="72"/>
        <end position="92"/>
    </location>
</feature>
<keyword evidence="2" id="KW-1003">Cell membrane</keyword>
<dbReference type="InterPro" id="IPR051461">
    <property type="entry name" value="UPF0750_membrane"/>
</dbReference>
<dbReference type="CDD" id="cd16380">
    <property type="entry name" value="YitT_C"/>
    <property type="match status" value="1"/>
</dbReference>
<evidence type="ECO:0000313" key="9">
    <source>
        <dbReference type="Proteomes" id="UP000051886"/>
    </source>
</evidence>
<dbReference type="Gene3D" id="3.30.70.120">
    <property type="match status" value="1"/>
</dbReference>
<dbReference type="PATRIC" id="fig|449659.4.peg.1020"/>
<dbReference type="InterPro" id="IPR003740">
    <property type="entry name" value="YitT"/>
</dbReference>
<dbReference type="PIRSF" id="PIRSF006483">
    <property type="entry name" value="Membrane_protein_YitT"/>
    <property type="match status" value="1"/>
</dbReference>
<evidence type="ECO:0000256" key="6">
    <source>
        <dbReference type="SAM" id="Phobius"/>
    </source>
</evidence>
<dbReference type="PANTHER" id="PTHR33545:SF4">
    <property type="entry name" value="UPF0750 MEMBRANE PROTEIN YXKD"/>
    <property type="match status" value="1"/>
</dbReference>
<organism evidence="8 9">
    <name type="scientific">Ligilactobacillus pobuzihii</name>
    <dbReference type="NCBI Taxonomy" id="449659"/>
    <lineage>
        <taxon>Bacteria</taxon>
        <taxon>Bacillati</taxon>
        <taxon>Bacillota</taxon>
        <taxon>Bacilli</taxon>
        <taxon>Lactobacillales</taxon>
        <taxon>Lactobacillaceae</taxon>
        <taxon>Ligilactobacillus</taxon>
    </lineage>
</organism>
<evidence type="ECO:0000256" key="1">
    <source>
        <dbReference type="ARBA" id="ARBA00004651"/>
    </source>
</evidence>
<gene>
    <name evidence="8" type="ORF">IV66_GL001013</name>
</gene>
<dbReference type="Pfam" id="PF10035">
    <property type="entry name" value="DUF2179"/>
    <property type="match status" value="1"/>
</dbReference>
<dbReference type="Proteomes" id="UP000051886">
    <property type="component" value="Unassembled WGS sequence"/>
</dbReference>
<dbReference type="PANTHER" id="PTHR33545">
    <property type="entry name" value="UPF0750 MEMBRANE PROTEIN YITT-RELATED"/>
    <property type="match status" value="1"/>
</dbReference>
<dbReference type="Pfam" id="PF02588">
    <property type="entry name" value="YitT_membrane"/>
    <property type="match status" value="1"/>
</dbReference>
<feature type="transmembrane region" description="Helical" evidence="6">
    <location>
        <begin position="195"/>
        <end position="212"/>
    </location>
</feature>
<keyword evidence="4 6" id="KW-1133">Transmembrane helix</keyword>
<feature type="transmembrane region" description="Helical" evidence="6">
    <location>
        <begin position="33"/>
        <end position="52"/>
    </location>
</feature>
<dbReference type="STRING" id="449659.IV66_GL001013"/>
<keyword evidence="3 6" id="KW-0812">Transmembrane</keyword>
<feature type="transmembrane region" description="Helical" evidence="6">
    <location>
        <begin position="128"/>
        <end position="146"/>
    </location>
</feature>